<dbReference type="OrthoDB" id="1685145at2"/>
<feature type="domain" description="Non-contractile tail sheath TIM barrel" evidence="3">
    <location>
        <begin position="202"/>
        <end position="534"/>
    </location>
</feature>
<name>A0A552U809_9SPHN</name>
<evidence type="ECO:0000313" key="5">
    <source>
        <dbReference type="Proteomes" id="UP000317894"/>
    </source>
</evidence>
<dbReference type="InterPro" id="IPR011740">
    <property type="entry name" value="DUF2460"/>
</dbReference>
<evidence type="ECO:0000259" key="1">
    <source>
        <dbReference type="Pfam" id="PF09343"/>
    </source>
</evidence>
<organism evidence="4 5">
    <name type="scientific">Glacieibacterium frigidum</name>
    <dbReference type="NCBI Taxonomy" id="2593303"/>
    <lineage>
        <taxon>Bacteria</taxon>
        <taxon>Pseudomonadati</taxon>
        <taxon>Pseudomonadota</taxon>
        <taxon>Alphaproteobacteria</taxon>
        <taxon>Sphingomonadales</taxon>
        <taxon>Sphingosinicellaceae</taxon>
        <taxon>Glacieibacterium</taxon>
    </lineage>
</organism>
<sequence>MGHWLATAADRRRTDWVKRFDPRFWTVDFPRPMLASVVTTGPRSLRVDLAFQQPGDLAGLIWASEDRYDHPLLGYATNRDYRGCTLRFRWQASGVVPLDAVGGSVLTIEGRDAAGEPRTWYVRLWNYAEGTPADCIVALDFDALDGGFLLPAEASRVWAGDIDRMFVSLVPDGSPGAGVLELSDIACDGPGSVLAIGDAFVPPHGLRIASGYDDSYNLTPARLVRNWLQLGYTDLVDHYVGMSHFPALGPDGLASGGIAAPAAAWHADLLSRCRAAGLEVILSLSFELFDAMCPADWKQRDADGAPAATGYTPPSTLLSPCSAPAMAWLQGTAADFAALARASGQPVRFQVGEPWWWAGPDQRLCAYDAATREAYLADTGRTAPEIRDVRGMTTAAKRDFLDWLGIKLGAATLALRDAADADETLLLFYAPQVARTDAPDLVRANLPAAWASPAFDILQLEDYDFVTGGDFAGQVRTRALGDALGYPLARQHYLSGFALGPADWPRIVAAADAARARAVAETFLWAWPQIARDGLTYFDIAGDETVPAFHDVRFPLDLGYGATGGPQFSTQVVTTGSGYEQRNSGWADARLHYDAGVGVRSEADLSALIAFFRARRGQAHAFRFNDPLDNDAIVEPLGQGDGVRTRFELVKTYGEGDDAQVRRITRPVADSVAVTIDGVAATGWTVADFGNIDFAVAPPAGAAVAASFAFDVPVRFADDRIDVGLAGWRAGELPSVSLIEVREA</sequence>
<dbReference type="InterPro" id="IPR057102">
    <property type="entry name" value="NCTSP_N"/>
</dbReference>
<dbReference type="NCBIfam" id="TIGR02217">
    <property type="entry name" value="chp_TIGR02217"/>
    <property type="match status" value="1"/>
</dbReference>
<feature type="domain" description="Non-contractile tail sheath N-terminal" evidence="2">
    <location>
        <begin position="17"/>
        <end position="197"/>
    </location>
</feature>
<dbReference type="AlphaFoldDB" id="A0A552U809"/>
<dbReference type="InterPro" id="IPR057122">
    <property type="entry name" value="TIM-barrel_NCTSP"/>
</dbReference>
<gene>
    <name evidence="4" type="ORF">FMM06_11640</name>
</gene>
<keyword evidence="5" id="KW-1185">Reference proteome</keyword>
<evidence type="ECO:0000259" key="3">
    <source>
        <dbReference type="Pfam" id="PF23845"/>
    </source>
</evidence>
<evidence type="ECO:0000259" key="2">
    <source>
        <dbReference type="Pfam" id="PF23844"/>
    </source>
</evidence>
<evidence type="ECO:0000313" key="4">
    <source>
        <dbReference type="EMBL" id="TRW14357.1"/>
    </source>
</evidence>
<accession>A0A552U809</accession>
<dbReference type="EMBL" id="VJWA01000002">
    <property type="protein sequence ID" value="TRW14357.1"/>
    <property type="molecule type" value="Genomic_DNA"/>
</dbReference>
<protein>
    <submittedName>
        <fullName evidence="4">TIGR02217 family protein</fullName>
    </submittedName>
</protein>
<reference evidence="4 5" key="1">
    <citation type="submission" date="2019-07" db="EMBL/GenBank/DDBJ databases">
        <title>Novel species isolated from glacier.</title>
        <authorList>
            <person name="Liu Q."/>
            <person name="Xin Y.-H."/>
        </authorList>
    </citation>
    <scope>NUCLEOTIDE SEQUENCE [LARGE SCALE GENOMIC DNA]</scope>
    <source>
        <strain evidence="4 5">LB1R16</strain>
    </source>
</reference>
<feature type="domain" description="DUF2460" evidence="1">
    <location>
        <begin position="550"/>
        <end position="742"/>
    </location>
</feature>
<dbReference type="RefSeq" id="WP_144237562.1">
    <property type="nucleotide sequence ID" value="NZ_VJWA01000002.1"/>
</dbReference>
<dbReference type="Pfam" id="PF09343">
    <property type="entry name" value="DUF2460"/>
    <property type="match status" value="1"/>
</dbReference>
<dbReference type="Proteomes" id="UP000317894">
    <property type="component" value="Unassembled WGS sequence"/>
</dbReference>
<dbReference type="Pfam" id="PF23845">
    <property type="entry name" value="TIM-barrel_NCTSP"/>
    <property type="match status" value="1"/>
</dbReference>
<proteinExistence type="predicted"/>
<comment type="caution">
    <text evidence="4">The sequence shown here is derived from an EMBL/GenBank/DDBJ whole genome shotgun (WGS) entry which is preliminary data.</text>
</comment>
<dbReference type="Pfam" id="PF23844">
    <property type="entry name" value="NCTSP_N"/>
    <property type="match status" value="1"/>
</dbReference>